<evidence type="ECO:0000313" key="2">
    <source>
        <dbReference type="EMBL" id="ADM29165.1"/>
    </source>
</evidence>
<reference evidence="3" key="3">
    <citation type="journal article" date="2014" name="PLoS ONE">
        <title>Beyond the Chromosome: The Prevalence of Unique Extra-Chromosomal Bacteriophages with Integrated Virulence Genes in Pathogenic Staphylococcus aureus.</title>
        <authorList>
            <person name="Utter B."/>
            <person name="Deutsch D.R."/>
            <person name="Schuch R."/>
            <person name="Winer B.Y."/>
            <person name="Verratti K."/>
            <person name="Bishop-Lilly K."/>
            <person name="Sozhamannan S."/>
            <person name="Fischetti V.A."/>
        </authorList>
    </citation>
    <scope>NUCLEOTIDE SEQUENCE</scope>
    <source>
        <strain evidence="3">A960649</strain>
        <plasmid evidence="3">pBU108b</plasmid>
    </source>
</reference>
<evidence type="ECO:0000313" key="3">
    <source>
        <dbReference type="EMBL" id="AIU96724.1"/>
    </source>
</evidence>
<keyword evidence="1" id="KW-0472">Membrane</keyword>
<dbReference type="AlphaFoldDB" id="E4PYL9"/>
<sequence length="64" mass="7846">MKRVSSCFHTVFLFLLVLLLTFCFSIKMMILTRWKKNMIIMKIIKNRRRIYAEKIYCALRRSLN</sequence>
<geneLocation type="plasmid" evidence="2">
    <name>p19321-P03</name>
</geneLocation>
<geneLocation type="plasmid" evidence="3">
    <name>pBU108b</name>
</geneLocation>
<keyword evidence="2" id="KW-0614">Plasmid</keyword>
<keyword evidence="1" id="KW-0812">Transmembrane</keyword>
<feature type="transmembrane region" description="Helical" evidence="1">
    <location>
        <begin position="12"/>
        <end position="32"/>
    </location>
</feature>
<gene>
    <name evidence="2" type="ORF">SUO_0006p2</name>
</gene>
<name>E4PYL9_STAAU</name>
<evidence type="ECO:0000256" key="1">
    <source>
        <dbReference type="SAM" id="Phobius"/>
    </source>
</evidence>
<dbReference type="EMBL" id="CP002147">
    <property type="protein sequence ID" value="ADM29165.1"/>
    <property type="molecule type" value="Genomic_DNA"/>
</dbReference>
<organism evidence="2">
    <name type="scientific">Staphylococcus aureus</name>
    <dbReference type="NCBI Taxonomy" id="1280"/>
    <lineage>
        <taxon>Bacteria</taxon>
        <taxon>Bacillati</taxon>
        <taxon>Bacillota</taxon>
        <taxon>Bacilli</taxon>
        <taxon>Bacillales</taxon>
        <taxon>Staphylococcaceae</taxon>
        <taxon>Staphylococcus</taxon>
    </lineage>
</organism>
<proteinExistence type="predicted"/>
<reference evidence="3" key="2">
    <citation type="submission" date="2013-10" db="EMBL/GenBank/DDBJ databases">
        <authorList>
            <person name="Utter B.D."/>
            <person name="Schuch R."/>
            <person name="Winer B.Y."/>
            <person name="Verratti K."/>
            <person name="Bishop-Lilly K."/>
            <person name="Sozhamannan S."/>
            <person name="Fischetti V.A."/>
        </authorList>
    </citation>
    <scope>NUCLEOTIDE SEQUENCE</scope>
    <source>
        <strain evidence="3">A960649</strain>
        <plasmid evidence="3">pBU108b</plasmid>
    </source>
</reference>
<accession>E4PYL9</accession>
<reference evidence="2" key="1">
    <citation type="journal article" date="2010" name="J. Clin. Microbiol.">
        <title>Complete nucleotide sequence analysis of plasmids in strains of Staphylococcus aureus clone USA300 reveals a high level of identity among isolates with closely related core genome sequences.</title>
        <authorList>
            <person name="Kennedy A.D."/>
            <person name="Porcella S.F."/>
            <person name="Martens C."/>
            <person name="Whitney A.R."/>
            <person name="Braughton K.R."/>
            <person name="Chen L."/>
            <person name="Craig C.T."/>
            <person name="Tenover F.C."/>
            <person name="Kreiswirth B.N."/>
            <person name="Musser J.M."/>
            <person name="Deleo F.R."/>
        </authorList>
    </citation>
    <scope>NUCLEOTIDE SEQUENCE</scope>
    <source>
        <strain evidence="2">19321</strain>
        <plasmid evidence="2">p19321-P03</plasmid>
    </source>
</reference>
<keyword evidence="1" id="KW-1133">Transmembrane helix</keyword>
<protein>
    <submittedName>
        <fullName evidence="2">Uncharacterized protein</fullName>
    </submittedName>
</protein>
<dbReference type="EMBL" id="KF831356">
    <property type="protein sequence ID" value="AIU96724.1"/>
    <property type="molecule type" value="Genomic_DNA"/>
</dbReference>